<dbReference type="Pfam" id="PF00126">
    <property type="entry name" value="HTH_1"/>
    <property type="match status" value="1"/>
</dbReference>
<dbReference type="PRINTS" id="PR00039">
    <property type="entry name" value="HTHLYSR"/>
</dbReference>
<evidence type="ECO:0000313" key="7">
    <source>
        <dbReference type="Proteomes" id="UP001500631"/>
    </source>
</evidence>
<dbReference type="InterPro" id="IPR058163">
    <property type="entry name" value="LysR-type_TF_proteobact-type"/>
</dbReference>
<organism evidence="6 7">
    <name type="scientific">Wohlfahrtiimonas larvae</name>
    <dbReference type="NCBI Taxonomy" id="1157986"/>
    <lineage>
        <taxon>Bacteria</taxon>
        <taxon>Pseudomonadati</taxon>
        <taxon>Pseudomonadota</taxon>
        <taxon>Gammaproteobacteria</taxon>
        <taxon>Cardiobacteriales</taxon>
        <taxon>Ignatzschineriaceae</taxon>
        <taxon>Wohlfahrtiimonas</taxon>
    </lineage>
</organism>
<dbReference type="SUPFAM" id="SSF53850">
    <property type="entry name" value="Periplasmic binding protein-like II"/>
    <property type="match status" value="1"/>
</dbReference>
<comment type="caution">
    <text evidence="6">The sequence shown here is derived from an EMBL/GenBank/DDBJ whole genome shotgun (WGS) entry which is preliminary data.</text>
</comment>
<reference evidence="7" key="1">
    <citation type="journal article" date="2019" name="Int. J. Syst. Evol. Microbiol.">
        <title>The Global Catalogue of Microorganisms (GCM) 10K type strain sequencing project: providing services to taxonomists for standard genome sequencing and annotation.</title>
        <authorList>
            <consortium name="The Broad Institute Genomics Platform"/>
            <consortium name="The Broad Institute Genome Sequencing Center for Infectious Disease"/>
            <person name="Wu L."/>
            <person name="Ma J."/>
        </authorList>
    </citation>
    <scope>NUCLEOTIDE SEQUENCE [LARGE SCALE GENOMIC DNA]</scope>
    <source>
        <strain evidence="7">JCM 18424</strain>
    </source>
</reference>
<dbReference type="InterPro" id="IPR000847">
    <property type="entry name" value="LysR_HTH_N"/>
</dbReference>
<feature type="domain" description="HTH lysR-type" evidence="5">
    <location>
        <begin position="12"/>
        <end position="69"/>
    </location>
</feature>
<comment type="similarity">
    <text evidence="1">Belongs to the LysR transcriptional regulatory family.</text>
</comment>
<dbReference type="PANTHER" id="PTHR30537:SF26">
    <property type="entry name" value="GLYCINE CLEAVAGE SYSTEM TRANSCRIPTIONAL ACTIVATOR"/>
    <property type="match status" value="1"/>
</dbReference>
<sequence>MNLSQIPRKQIPSMASLQCFEASARYLSFTQAAEELFLTQSAVSKQVAQLESTLQTSLFYRVRKRLKLSAAGAAYLPEVRKILGIVEDSTLHMLTYGGDREILSLAAHPTFGARWLIPALKEFYDIYPNIHLNLKDYVQPFDLAKAGIDVAFIFGGGVWEDIECIKLFDEWMVPVCHPTFLQDKGYPINTLEDFKHYTLLQCQSRVASWYLYFSSQGANIDHCYQGPEFETWSACIRAAEMGYGIALVPKFLAQEELERGTLVIPWDYELDSHGAYYLAYEAQSIDIPRIKKFITWLKSHLSNINAIESEKKE</sequence>
<dbReference type="PANTHER" id="PTHR30537">
    <property type="entry name" value="HTH-TYPE TRANSCRIPTIONAL REGULATOR"/>
    <property type="match status" value="1"/>
</dbReference>
<evidence type="ECO:0000256" key="1">
    <source>
        <dbReference type="ARBA" id="ARBA00009437"/>
    </source>
</evidence>
<evidence type="ECO:0000256" key="2">
    <source>
        <dbReference type="ARBA" id="ARBA00023015"/>
    </source>
</evidence>
<keyword evidence="4" id="KW-0804">Transcription</keyword>
<dbReference type="Gene3D" id="1.10.10.10">
    <property type="entry name" value="Winged helix-like DNA-binding domain superfamily/Winged helix DNA-binding domain"/>
    <property type="match status" value="1"/>
</dbReference>
<evidence type="ECO:0000256" key="4">
    <source>
        <dbReference type="ARBA" id="ARBA00023163"/>
    </source>
</evidence>
<dbReference type="Pfam" id="PF03466">
    <property type="entry name" value="LysR_substrate"/>
    <property type="match status" value="1"/>
</dbReference>
<dbReference type="SUPFAM" id="SSF46785">
    <property type="entry name" value="Winged helix' DNA-binding domain"/>
    <property type="match status" value="1"/>
</dbReference>
<evidence type="ECO:0000259" key="5">
    <source>
        <dbReference type="PROSITE" id="PS50931"/>
    </source>
</evidence>
<dbReference type="Gene3D" id="3.40.190.10">
    <property type="entry name" value="Periplasmic binding protein-like II"/>
    <property type="match status" value="2"/>
</dbReference>
<protein>
    <submittedName>
        <fullName evidence="6">LysR substrate-binding domain-containing protein</fullName>
    </submittedName>
</protein>
<keyword evidence="7" id="KW-1185">Reference proteome</keyword>
<dbReference type="InterPro" id="IPR036388">
    <property type="entry name" value="WH-like_DNA-bd_sf"/>
</dbReference>
<dbReference type="RefSeq" id="WP_245831092.1">
    <property type="nucleotide sequence ID" value="NZ_BAABKE010000002.1"/>
</dbReference>
<evidence type="ECO:0000256" key="3">
    <source>
        <dbReference type="ARBA" id="ARBA00023125"/>
    </source>
</evidence>
<evidence type="ECO:0000313" key="6">
    <source>
        <dbReference type="EMBL" id="GAA5095334.1"/>
    </source>
</evidence>
<keyword evidence="3" id="KW-0238">DNA-binding</keyword>
<proteinExistence type="inferred from homology"/>
<dbReference type="EMBL" id="BAABKE010000002">
    <property type="protein sequence ID" value="GAA5095334.1"/>
    <property type="molecule type" value="Genomic_DNA"/>
</dbReference>
<dbReference type="Proteomes" id="UP001500631">
    <property type="component" value="Unassembled WGS sequence"/>
</dbReference>
<keyword evidence="2" id="KW-0805">Transcription regulation</keyword>
<dbReference type="InterPro" id="IPR005119">
    <property type="entry name" value="LysR_subst-bd"/>
</dbReference>
<accession>A0ABP9ME89</accession>
<name>A0ABP9ME89_9GAMM</name>
<dbReference type="InterPro" id="IPR036390">
    <property type="entry name" value="WH_DNA-bd_sf"/>
</dbReference>
<gene>
    <name evidence="6" type="ORF">GCM10023338_04620</name>
</gene>
<dbReference type="PROSITE" id="PS50931">
    <property type="entry name" value="HTH_LYSR"/>
    <property type="match status" value="1"/>
</dbReference>